<feature type="compositionally biased region" description="Low complexity" evidence="1">
    <location>
        <begin position="134"/>
        <end position="154"/>
    </location>
</feature>
<accession>A0AAJ0AZR2</accession>
<keyword evidence="3" id="KW-1185">Reference proteome</keyword>
<gene>
    <name evidence="2" type="ORF">BDP55DRAFT_15851</name>
</gene>
<dbReference type="EMBL" id="JAHMHR010000001">
    <property type="protein sequence ID" value="KAK1701284.1"/>
    <property type="molecule type" value="Genomic_DNA"/>
</dbReference>
<sequence>MGVVVCEETHKMVPVRVCGGTSGRCNPTHTHLAHHRKRKLTTMQRSRHPAPLAQETGSIPSVSLWRFPDPKEVMTRHNGIYYAGDGKREGDTQELPRALWVLDFTSSEKGSPLINGRSRRSGIPKGGRGRERNPSIIPTFSPPSLSSFPFVPRPRSAKVDKDRKVRRTRSHQKTVALTGFAGSPVSDYWGGKVRNSHPHRRR</sequence>
<reference evidence="2" key="1">
    <citation type="submission" date="2021-06" db="EMBL/GenBank/DDBJ databases">
        <title>Comparative genomics, transcriptomics and evolutionary studies reveal genomic signatures of adaptation to plant cell wall in hemibiotrophic fungi.</title>
        <authorList>
            <consortium name="DOE Joint Genome Institute"/>
            <person name="Baroncelli R."/>
            <person name="Diaz J.F."/>
            <person name="Benocci T."/>
            <person name="Peng M."/>
            <person name="Battaglia E."/>
            <person name="Haridas S."/>
            <person name="Andreopoulos W."/>
            <person name="Labutti K."/>
            <person name="Pangilinan J."/>
            <person name="Floch G.L."/>
            <person name="Makela M.R."/>
            <person name="Henrissat B."/>
            <person name="Grigoriev I.V."/>
            <person name="Crouch J.A."/>
            <person name="De Vries R.P."/>
            <person name="Sukno S.A."/>
            <person name="Thon M.R."/>
        </authorList>
    </citation>
    <scope>NUCLEOTIDE SEQUENCE</scope>
    <source>
        <strain evidence="2">CBS 193.32</strain>
    </source>
</reference>
<evidence type="ECO:0000313" key="3">
    <source>
        <dbReference type="Proteomes" id="UP001224890"/>
    </source>
</evidence>
<dbReference type="GeneID" id="85450181"/>
<evidence type="ECO:0000256" key="1">
    <source>
        <dbReference type="SAM" id="MobiDB-lite"/>
    </source>
</evidence>
<dbReference type="AlphaFoldDB" id="A0AAJ0AZR2"/>
<organism evidence="2 3">
    <name type="scientific">Colletotrichum godetiae</name>
    <dbReference type="NCBI Taxonomy" id="1209918"/>
    <lineage>
        <taxon>Eukaryota</taxon>
        <taxon>Fungi</taxon>
        <taxon>Dikarya</taxon>
        <taxon>Ascomycota</taxon>
        <taxon>Pezizomycotina</taxon>
        <taxon>Sordariomycetes</taxon>
        <taxon>Hypocreomycetidae</taxon>
        <taxon>Glomerellales</taxon>
        <taxon>Glomerellaceae</taxon>
        <taxon>Colletotrichum</taxon>
        <taxon>Colletotrichum acutatum species complex</taxon>
    </lineage>
</organism>
<feature type="region of interest" description="Disordered" evidence="1">
    <location>
        <begin position="111"/>
        <end position="202"/>
    </location>
</feature>
<protein>
    <submittedName>
        <fullName evidence="2">Uncharacterized protein</fullName>
    </submittedName>
</protein>
<evidence type="ECO:0000313" key="2">
    <source>
        <dbReference type="EMBL" id="KAK1701284.1"/>
    </source>
</evidence>
<name>A0AAJ0AZR2_9PEZI</name>
<dbReference type="RefSeq" id="XP_060437039.1">
    <property type="nucleotide sequence ID" value="XM_060565655.1"/>
</dbReference>
<dbReference type="Proteomes" id="UP001224890">
    <property type="component" value="Unassembled WGS sequence"/>
</dbReference>
<comment type="caution">
    <text evidence="2">The sequence shown here is derived from an EMBL/GenBank/DDBJ whole genome shotgun (WGS) entry which is preliminary data.</text>
</comment>
<proteinExistence type="predicted"/>